<gene>
    <name evidence="6" type="ORF">IE81DRAFT_297266</name>
</gene>
<dbReference type="PROSITE" id="PS50895">
    <property type="entry name" value="SURF1"/>
    <property type="match status" value="1"/>
</dbReference>
<evidence type="ECO:0000256" key="1">
    <source>
        <dbReference type="ARBA" id="ARBA00004370"/>
    </source>
</evidence>
<evidence type="ECO:0000256" key="5">
    <source>
        <dbReference type="RuleBase" id="RU363076"/>
    </source>
</evidence>
<comment type="similarity">
    <text evidence="5">Belongs to the SURF1 family.</text>
</comment>
<reference evidence="6 7" key="1">
    <citation type="journal article" date="2018" name="Mol. Biol. Evol.">
        <title>Broad Genomic Sampling Reveals a Smut Pathogenic Ancestry of the Fungal Clade Ustilaginomycotina.</title>
        <authorList>
            <person name="Kijpornyongpan T."/>
            <person name="Mondo S.J."/>
            <person name="Barry K."/>
            <person name="Sandor L."/>
            <person name="Lee J."/>
            <person name="Lipzen A."/>
            <person name="Pangilinan J."/>
            <person name="LaButti K."/>
            <person name="Hainaut M."/>
            <person name="Henrissat B."/>
            <person name="Grigoriev I.V."/>
            <person name="Spatafora J.W."/>
            <person name="Aime M.C."/>
        </authorList>
    </citation>
    <scope>NUCLEOTIDE SEQUENCE [LARGE SCALE GENOMIC DNA]</scope>
    <source>
        <strain evidence="6 7">MCA 4658</strain>
    </source>
</reference>
<keyword evidence="2 5" id="KW-0812">Transmembrane</keyword>
<dbReference type="GeneID" id="37034025"/>
<evidence type="ECO:0000256" key="3">
    <source>
        <dbReference type="ARBA" id="ARBA00022989"/>
    </source>
</evidence>
<dbReference type="RefSeq" id="XP_025372855.1">
    <property type="nucleotide sequence ID" value="XM_025512155.1"/>
</dbReference>
<name>A0A316WE41_9BASI</name>
<keyword evidence="3 5" id="KW-1133">Transmembrane helix</keyword>
<dbReference type="InterPro" id="IPR045214">
    <property type="entry name" value="Surf1/Surf4"/>
</dbReference>
<dbReference type="PANTHER" id="PTHR23427:SF2">
    <property type="entry name" value="SURFEIT LOCUS PROTEIN 1"/>
    <property type="match status" value="1"/>
</dbReference>
<dbReference type="Pfam" id="PF02104">
    <property type="entry name" value="SURF1"/>
    <property type="match status" value="1"/>
</dbReference>
<organism evidence="6 7">
    <name type="scientific">Ceraceosorus guamensis</name>
    <dbReference type="NCBI Taxonomy" id="1522189"/>
    <lineage>
        <taxon>Eukaryota</taxon>
        <taxon>Fungi</taxon>
        <taxon>Dikarya</taxon>
        <taxon>Basidiomycota</taxon>
        <taxon>Ustilaginomycotina</taxon>
        <taxon>Exobasidiomycetes</taxon>
        <taxon>Ceraceosorales</taxon>
        <taxon>Ceraceosoraceae</taxon>
        <taxon>Ceraceosorus</taxon>
    </lineage>
</organism>
<evidence type="ECO:0000256" key="2">
    <source>
        <dbReference type="ARBA" id="ARBA00022692"/>
    </source>
</evidence>
<evidence type="ECO:0000256" key="4">
    <source>
        <dbReference type="ARBA" id="ARBA00023136"/>
    </source>
</evidence>
<evidence type="ECO:0000313" key="7">
    <source>
        <dbReference type="Proteomes" id="UP000245783"/>
    </source>
</evidence>
<accession>A0A316WE41</accession>
<dbReference type="GO" id="GO:0005743">
    <property type="term" value="C:mitochondrial inner membrane"/>
    <property type="evidence" value="ECO:0007669"/>
    <property type="project" value="UniProtKB-SubCell"/>
</dbReference>
<comment type="function">
    <text evidence="5">Probably involved in the biogenesis of the COX complex.</text>
</comment>
<keyword evidence="4 5" id="KW-0472">Membrane</keyword>
<dbReference type="STRING" id="1522189.A0A316WE41"/>
<evidence type="ECO:0000313" key="6">
    <source>
        <dbReference type="EMBL" id="PWN45695.1"/>
    </source>
</evidence>
<protein>
    <recommendedName>
        <fullName evidence="5">SURF1-like protein</fullName>
    </recommendedName>
</protein>
<dbReference type="CDD" id="cd06662">
    <property type="entry name" value="SURF1"/>
    <property type="match status" value="1"/>
</dbReference>
<dbReference type="InterPro" id="IPR002994">
    <property type="entry name" value="Surf1/Shy1"/>
</dbReference>
<keyword evidence="7" id="KW-1185">Reference proteome</keyword>
<sequence length="373" mass="41026">MCSSRAVISSLRPAQELLVSPKRTLVWPYQQHHAHISFGSALQRGCISRRSFATSPRRQGSRSAEQYEELYSSNYHGQGAKPERPAWYKSPAMVVLAIIPVFTGFLGVWQLRRLKWKVELIEELEDKLKKQPVNLPKDLSLELLESLTFRLVNISGTFDYSRAIFLGPRVREGQVGCNIIVPFARSGGGGEVLVNRGFVSDRDIEGKGISRRLKDAATRETKATITAMYPRIYPPNFFTPENDGQKGAWYHGDPKAMADWMSGPAGALPLAGQADTFAAESEDLYTPSGGVTESVKGLLGLGPKGESRVLPALFDEIFTGDATQAGLRLMQGLPVGRAPSIELRNQHAVYAGTWFSLSAATTIMFAVLARRGR</sequence>
<dbReference type="InParanoid" id="A0A316WE41"/>
<dbReference type="GO" id="GO:0033617">
    <property type="term" value="P:mitochondrial respiratory chain complex IV assembly"/>
    <property type="evidence" value="ECO:0007669"/>
    <property type="project" value="TreeGrafter"/>
</dbReference>
<dbReference type="FunCoup" id="A0A316WE41">
    <property type="interactions" value="312"/>
</dbReference>
<dbReference type="Proteomes" id="UP000245783">
    <property type="component" value="Unassembled WGS sequence"/>
</dbReference>
<dbReference type="EMBL" id="KZ819354">
    <property type="protein sequence ID" value="PWN45695.1"/>
    <property type="molecule type" value="Genomic_DNA"/>
</dbReference>
<comment type="subcellular location">
    <subcellularLocation>
        <location evidence="1">Membrane</location>
    </subcellularLocation>
    <subcellularLocation>
        <location evidence="5">Mitochondrion inner membrane</location>
        <topology evidence="5">Multi-pass membrane protein</topology>
    </subcellularLocation>
</comment>
<dbReference type="PANTHER" id="PTHR23427">
    <property type="entry name" value="SURFEIT LOCUS PROTEIN"/>
    <property type="match status" value="1"/>
</dbReference>
<keyword evidence="5" id="KW-0999">Mitochondrion inner membrane</keyword>
<feature type="transmembrane region" description="Helical" evidence="5">
    <location>
        <begin position="348"/>
        <end position="369"/>
    </location>
</feature>
<dbReference type="AlphaFoldDB" id="A0A316WE41"/>
<feature type="transmembrane region" description="Helical" evidence="5">
    <location>
        <begin position="91"/>
        <end position="111"/>
    </location>
</feature>
<keyword evidence="5" id="KW-0496">Mitochondrion</keyword>
<proteinExistence type="inferred from homology"/>
<dbReference type="OrthoDB" id="10040024at2759"/>